<comment type="caution">
    <text evidence="3">Lacks conserved residue(s) required for the propagation of feature annotation.</text>
</comment>
<dbReference type="PANTHER" id="PTHR31636">
    <property type="entry name" value="OSJNBA0084A10.13 PROTEIN-RELATED"/>
    <property type="match status" value="1"/>
</dbReference>
<feature type="compositionally biased region" description="Low complexity" evidence="4">
    <location>
        <begin position="30"/>
        <end position="42"/>
    </location>
</feature>
<evidence type="ECO:0000256" key="3">
    <source>
        <dbReference type="PROSITE-ProRule" id="PRU01191"/>
    </source>
</evidence>
<dbReference type="EMBL" id="NMUH01006887">
    <property type="protein sequence ID" value="MQM16194.1"/>
    <property type="molecule type" value="Genomic_DNA"/>
</dbReference>
<accession>A0A843XA01</accession>
<comment type="caution">
    <text evidence="5">The sequence shown here is derived from an EMBL/GenBank/DDBJ whole genome shotgun (WGS) entry which is preliminary data.</text>
</comment>
<evidence type="ECO:0000256" key="4">
    <source>
        <dbReference type="SAM" id="MobiDB-lite"/>
    </source>
</evidence>
<keyword evidence="1" id="KW-0805">Transcription regulation</keyword>
<comment type="similarity">
    <text evidence="3">Belongs to the GRAS family.</text>
</comment>
<dbReference type="OrthoDB" id="1936481at2759"/>
<feature type="region of interest" description="Disordered" evidence="4">
    <location>
        <begin position="386"/>
        <end position="407"/>
    </location>
</feature>
<dbReference type="InterPro" id="IPR005202">
    <property type="entry name" value="TF_GRAS"/>
</dbReference>
<dbReference type="Proteomes" id="UP000652761">
    <property type="component" value="Unassembled WGS sequence"/>
</dbReference>
<feature type="short sequence motif" description="VHIID" evidence="3">
    <location>
        <begin position="528"/>
        <end position="532"/>
    </location>
</feature>
<feature type="region of interest" description="VHIID" evidence="3">
    <location>
        <begin position="497"/>
        <end position="562"/>
    </location>
</feature>
<feature type="region of interest" description="SAW" evidence="3">
    <location>
        <begin position="704"/>
        <end position="779"/>
    </location>
</feature>
<dbReference type="Pfam" id="PF03514">
    <property type="entry name" value="GRAS"/>
    <property type="match status" value="1"/>
</dbReference>
<gene>
    <name evidence="5" type="ORF">Taro_049148</name>
</gene>
<keyword evidence="6" id="KW-1185">Reference proteome</keyword>
<protein>
    <submittedName>
        <fullName evidence="5">Uncharacterized protein</fullName>
    </submittedName>
</protein>
<organism evidence="5 6">
    <name type="scientific">Colocasia esculenta</name>
    <name type="common">Wild taro</name>
    <name type="synonym">Arum esculentum</name>
    <dbReference type="NCBI Taxonomy" id="4460"/>
    <lineage>
        <taxon>Eukaryota</taxon>
        <taxon>Viridiplantae</taxon>
        <taxon>Streptophyta</taxon>
        <taxon>Embryophyta</taxon>
        <taxon>Tracheophyta</taxon>
        <taxon>Spermatophyta</taxon>
        <taxon>Magnoliopsida</taxon>
        <taxon>Liliopsida</taxon>
        <taxon>Araceae</taxon>
        <taxon>Aroideae</taxon>
        <taxon>Colocasieae</taxon>
        <taxon>Colocasia</taxon>
    </lineage>
</organism>
<reference evidence="5" key="1">
    <citation type="submission" date="2017-07" db="EMBL/GenBank/DDBJ databases">
        <title>Taro Niue Genome Assembly and Annotation.</title>
        <authorList>
            <person name="Atibalentja N."/>
            <person name="Keating K."/>
            <person name="Fields C.J."/>
        </authorList>
    </citation>
    <scope>NUCLEOTIDE SEQUENCE</scope>
    <source>
        <strain evidence="5">Niue_2</strain>
        <tissue evidence="5">Leaf</tissue>
    </source>
</reference>
<sequence>MINSLCGSLKSDPTSLEINSSSKRRPPSPAASVPESKAVASELDPVTRDPSSLPPVDGLRFDLDVGGEVQSPAGKTTLWEALLLHEQMDHPGGADFMISSPLRDFIMSSPRKDYMISPRRDMISSPRMEYMVSSPRMDDLVSSPRREHMVSSPRREFMIGSPRREYSVTSPRRECKLSSEKKDQFVMISSPRRSSVHPICCHISYGSVHGTYGQSLFVSSPPPCNPSLLGAGLSGAVAHSCYRGKPQSPLHKVYNCTSSPLYAHAEDDVGVLPCVDDHNRDAYTAYPAMKAPAGTDCLPEDFDVSSMLPSLPAMLDCLSVVPTSRLCGEAGDTTLVGLQMPEGGDLFHMNPFATAPLAQPHEGQSQQENGLDETLLAGISNKSELAETSSHGLLQPPVSAESEQTQEQDGGLQIVHLLLACAEAVAKDDHMSARRHLHHLNRVVSPLGDSMQRVAAFFTDALAARLAGAASRDRASPSSPPPFPSLAAHTIDVLKIYQILYQACPYIKFAHFTANQAIFEAFESEERVHIVDLDILQGYQWPDLMQALAARPGGPPFLRFTGVGSPLHAVQETGRHLAELAHSLRIPFEFHPVGERLEDLQPHMLQRRVGEALAVNSVCRLHRVAGAQLGALLGMIRDQAPSVFTVVEQEASHNGPYFLGRFLEALHYYSAIFDSLDATFPADSEERSKVETYVFGREIRNIVAYEGEERVDRHEKLDKWKRVMEGKGFKGVPLSAHAMALSEMLLGLYPCDGYRLKEKKGCLLLGWQDRPLLAASAWRC</sequence>
<feature type="compositionally biased region" description="Polar residues" evidence="4">
    <location>
        <begin position="1"/>
        <end position="19"/>
    </location>
</feature>
<evidence type="ECO:0000256" key="1">
    <source>
        <dbReference type="ARBA" id="ARBA00023015"/>
    </source>
</evidence>
<evidence type="ECO:0000256" key="2">
    <source>
        <dbReference type="ARBA" id="ARBA00023163"/>
    </source>
</evidence>
<keyword evidence="2" id="KW-0804">Transcription</keyword>
<evidence type="ECO:0000313" key="6">
    <source>
        <dbReference type="Proteomes" id="UP000652761"/>
    </source>
</evidence>
<evidence type="ECO:0000313" key="5">
    <source>
        <dbReference type="EMBL" id="MQM16194.1"/>
    </source>
</evidence>
<proteinExistence type="inferred from homology"/>
<name>A0A843XA01_COLES</name>
<dbReference type="PROSITE" id="PS50985">
    <property type="entry name" value="GRAS"/>
    <property type="match status" value="1"/>
</dbReference>
<feature type="region of interest" description="Disordered" evidence="4">
    <location>
        <begin position="1"/>
        <end position="58"/>
    </location>
</feature>
<feature type="short sequence motif" description="LxCxE motif" evidence="3">
    <location>
        <begin position="419"/>
        <end position="423"/>
    </location>
</feature>
<dbReference type="AlphaFoldDB" id="A0A843XA01"/>